<dbReference type="OrthoDB" id="680984at2"/>
<keyword evidence="1" id="KW-0812">Transmembrane</keyword>
<evidence type="ECO:0000313" key="2">
    <source>
        <dbReference type="EMBL" id="RTQ47828.1"/>
    </source>
</evidence>
<feature type="transmembrane region" description="Helical" evidence="1">
    <location>
        <begin position="46"/>
        <end position="68"/>
    </location>
</feature>
<sequence>MAFPRFLRPLTPRQLLALDGVGALVSAAGLGLLARFEAALGWPPAVLYGLLPVALSFAAYSLSCCWLVRTDARSCLRIIAGANLAYCVLTIGLLLHLWPRLTALGVLYAALEVPVILVLVRAEWRASRRG</sequence>
<accession>A0A431TZP7</accession>
<organism evidence="2 3">
    <name type="scientific">Hymenobacter gummosus</name>
    <dbReference type="NCBI Taxonomy" id="1776032"/>
    <lineage>
        <taxon>Bacteria</taxon>
        <taxon>Pseudomonadati</taxon>
        <taxon>Bacteroidota</taxon>
        <taxon>Cytophagia</taxon>
        <taxon>Cytophagales</taxon>
        <taxon>Hymenobacteraceae</taxon>
        <taxon>Hymenobacter</taxon>
    </lineage>
</organism>
<comment type="caution">
    <text evidence="2">The sequence shown here is derived from an EMBL/GenBank/DDBJ whole genome shotgun (WGS) entry which is preliminary data.</text>
</comment>
<feature type="transmembrane region" description="Helical" evidence="1">
    <location>
        <begin position="15"/>
        <end position="34"/>
    </location>
</feature>
<keyword evidence="3" id="KW-1185">Reference proteome</keyword>
<dbReference type="Proteomes" id="UP000282184">
    <property type="component" value="Unassembled WGS sequence"/>
</dbReference>
<feature type="transmembrane region" description="Helical" evidence="1">
    <location>
        <begin position="101"/>
        <end position="120"/>
    </location>
</feature>
<dbReference type="AlphaFoldDB" id="A0A431TZP7"/>
<dbReference type="EMBL" id="RXOF01000011">
    <property type="protein sequence ID" value="RTQ47828.1"/>
    <property type="molecule type" value="Genomic_DNA"/>
</dbReference>
<dbReference type="RefSeq" id="WP_126694586.1">
    <property type="nucleotide sequence ID" value="NZ_RXOF01000011.1"/>
</dbReference>
<keyword evidence="1" id="KW-0472">Membrane</keyword>
<reference evidence="2 3" key="1">
    <citation type="submission" date="2018-12" db="EMBL/GenBank/DDBJ databases">
        <title>Hymenobacter gummosus sp. nov., isolated from a spring.</title>
        <authorList>
            <person name="Nie L."/>
        </authorList>
    </citation>
    <scope>NUCLEOTIDE SEQUENCE [LARGE SCALE GENOMIC DNA]</scope>
    <source>
        <strain evidence="2 3">KCTC 52166</strain>
    </source>
</reference>
<evidence type="ECO:0000256" key="1">
    <source>
        <dbReference type="SAM" id="Phobius"/>
    </source>
</evidence>
<protein>
    <submittedName>
        <fullName evidence="2">Uncharacterized protein</fullName>
    </submittedName>
</protein>
<proteinExistence type="predicted"/>
<name>A0A431TZP7_9BACT</name>
<gene>
    <name evidence="2" type="ORF">EJV47_18085</name>
</gene>
<keyword evidence="1" id="KW-1133">Transmembrane helix</keyword>
<feature type="transmembrane region" description="Helical" evidence="1">
    <location>
        <begin position="75"/>
        <end position="95"/>
    </location>
</feature>
<evidence type="ECO:0000313" key="3">
    <source>
        <dbReference type="Proteomes" id="UP000282184"/>
    </source>
</evidence>